<organism evidence="4 5">
    <name type="scientific">Pajaroellobacter abortibovis</name>
    <dbReference type="NCBI Taxonomy" id="1882918"/>
    <lineage>
        <taxon>Bacteria</taxon>
        <taxon>Pseudomonadati</taxon>
        <taxon>Myxococcota</taxon>
        <taxon>Polyangia</taxon>
        <taxon>Polyangiales</taxon>
        <taxon>Polyangiaceae</taxon>
    </lineage>
</organism>
<gene>
    <name evidence="3" type="primary">smpB</name>
    <name evidence="4" type="ORF">BCY86_07275</name>
</gene>
<comment type="subcellular location">
    <subcellularLocation>
        <location evidence="3">Cytoplasm</location>
    </subcellularLocation>
    <text evidence="3">The tmRNA-SmpB complex associates with stalled 70S ribosomes.</text>
</comment>
<dbReference type="PANTHER" id="PTHR30308:SF2">
    <property type="entry name" value="SSRA-BINDING PROTEIN"/>
    <property type="match status" value="1"/>
</dbReference>
<keyword evidence="1 3" id="KW-0963">Cytoplasm</keyword>
<evidence type="ECO:0000256" key="1">
    <source>
        <dbReference type="ARBA" id="ARBA00022490"/>
    </source>
</evidence>
<dbReference type="PANTHER" id="PTHR30308">
    <property type="entry name" value="TMRNA-BINDING COMPONENT OF TRANS-TRANSLATION TAGGING COMPLEX"/>
    <property type="match status" value="1"/>
</dbReference>
<comment type="similarity">
    <text evidence="3">Belongs to the SmpB family.</text>
</comment>
<dbReference type="GO" id="GO:0070929">
    <property type="term" value="P:trans-translation"/>
    <property type="evidence" value="ECO:0007669"/>
    <property type="project" value="UniProtKB-UniRule"/>
</dbReference>
<dbReference type="InterPro" id="IPR000037">
    <property type="entry name" value="SsrA-bd_prot"/>
</dbReference>
<dbReference type="EMBL" id="CP016908">
    <property type="protein sequence ID" value="APS00499.1"/>
    <property type="molecule type" value="Genomic_DNA"/>
</dbReference>
<sequence length="161" mass="18393">MHCPSKTKSGDELIVKNRRAGFDYEIEDTYEGGLALVGSEVRSLRVGTVHLTDAFATIEGGEVWLKQLHIDPFALAKAFPHTPQRVRKILLHKHEIMRMERMITRRGYTLIPVKLYFKGGRAKVELAVARGKKNVDKRMTILRREVDRETRASLRRAQKGG</sequence>
<accession>A0A1L6MYB3</accession>
<dbReference type="Proteomes" id="UP000185544">
    <property type="component" value="Chromosome"/>
</dbReference>
<dbReference type="GO" id="GO:0005829">
    <property type="term" value="C:cytosol"/>
    <property type="evidence" value="ECO:0007669"/>
    <property type="project" value="TreeGrafter"/>
</dbReference>
<proteinExistence type="inferred from homology"/>
<name>A0A1L6MYB3_9BACT</name>
<dbReference type="Pfam" id="PF01668">
    <property type="entry name" value="SmpB"/>
    <property type="match status" value="1"/>
</dbReference>
<comment type="function">
    <text evidence="3">Required for rescue of stalled ribosomes mediated by trans-translation. Binds to transfer-messenger RNA (tmRNA), required for stable association of tmRNA with ribosomes. tmRNA and SmpB together mimic tRNA shape, replacing the anticodon stem-loop with SmpB. tmRNA is encoded by the ssrA gene; the 2 termini fold to resemble tRNA(Ala) and it encodes a 'tag peptide', a short internal open reading frame. During trans-translation Ala-aminoacylated tmRNA acts like a tRNA, entering the A-site of stalled ribosomes, displacing the stalled mRNA. The ribosome then switches to translate the ORF on the tmRNA; the nascent peptide is terminated with the 'tag peptide' encoded by the tmRNA and targeted for degradation. The ribosome is freed to recommence translation, which seems to be the essential function of trans-translation.</text>
</comment>
<dbReference type="OrthoDB" id="9805462at2"/>
<evidence type="ECO:0000256" key="3">
    <source>
        <dbReference type="HAMAP-Rule" id="MF_00023"/>
    </source>
</evidence>
<dbReference type="STRING" id="1882918.BCY86_07275"/>
<dbReference type="KEGG" id="pabo:BCY86_07275"/>
<protein>
    <recommendedName>
        <fullName evidence="3">SsrA-binding protein</fullName>
    </recommendedName>
    <alternativeName>
        <fullName evidence="3">Small protein B</fullName>
    </alternativeName>
</protein>
<dbReference type="CDD" id="cd09294">
    <property type="entry name" value="SmpB"/>
    <property type="match status" value="1"/>
</dbReference>
<dbReference type="NCBIfam" id="NF003843">
    <property type="entry name" value="PRK05422.1"/>
    <property type="match status" value="1"/>
</dbReference>
<dbReference type="SUPFAM" id="SSF74982">
    <property type="entry name" value="Small protein B (SmpB)"/>
    <property type="match status" value="1"/>
</dbReference>
<reference evidence="4 5" key="1">
    <citation type="submission" date="2016-08" db="EMBL/GenBank/DDBJ databases">
        <title>Identification and validation of antigenic proteins from Pajaroellobacter abortibovis using de-novo genome sequence assembly and reverse vaccinology.</title>
        <authorList>
            <person name="Welly B.T."/>
            <person name="Miller M.R."/>
            <person name="Stott J.L."/>
            <person name="Blanchard M.T."/>
            <person name="Islas-Trejo A.D."/>
            <person name="O'Rourke S.M."/>
            <person name="Young A.E."/>
            <person name="Medrano J.F."/>
            <person name="Van Eenennaam A.L."/>
        </authorList>
    </citation>
    <scope>NUCLEOTIDE SEQUENCE [LARGE SCALE GENOMIC DNA]</scope>
    <source>
        <strain evidence="4 5">BTF92-0548A/99-0131</strain>
    </source>
</reference>
<keyword evidence="2 3" id="KW-0694">RNA-binding</keyword>
<dbReference type="InterPro" id="IPR023620">
    <property type="entry name" value="SmpB"/>
</dbReference>
<dbReference type="NCBIfam" id="TIGR00086">
    <property type="entry name" value="smpB"/>
    <property type="match status" value="1"/>
</dbReference>
<evidence type="ECO:0000313" key="5">
    <source>
        <dbReference type="Proteomes" id="UP000185544"/>
    </source>
</evidence>
<dbReference type="AlphaFoldDB" id="A0A1L6MYB3"/>
<dbReference type="Gene3D" id="2.40.280.10">
    <property type="match status" value="1"/>
</dbReference>
<evidence type="ECO:0000256" key="2">
    <source>
        <dbReference type="ARBA" id="ARBA00022884"/>
    </source>
</evidence>
<dbReference type="GO" id="GO:0003723">
    <property type="term" value="F:RNA binding"/>
    <property type="evidence" value="ECO:0007669"/>
    <property type="project" value="UniProtKB-UniRule"/>
</dbReference>
<evidence type="ECO:0000313" key="4">
    <source>
        <dbReference type="EMBL" id="APS00499.1"/>
    </source>
</evidence>
<keyword evidence="5" id="KW-1185">Reference proteome</keyword>
<dbReference type="GO" id="GO:0070930">
    <property type="term" value="P:trans-translation-dependent protein tagging"/>
    <property type="evidence" value="ECO:0007669"/>
    <property type="project" value="TreeGrafter"/>
</dbReference>
<dbReference type="HAMAP" id="MF_00023">
    <property type="entry name" value="SmpB"/>
    <property type="match status" value="1"/>
</dbReference>
<dbReference type="RefSeq" id="WP_075277168.1">
    <property type="nucleotide sequence ID" value="NZ_CP016908.1"/>
</dbReference>